<evidence type="ECO:0000313" key="1">
    <source>
        <dbReference type="EMBL" id="MCJ8503134.1"/>
    </source>
</evidence>
<keyword evidence="2" id="KW-1185">Reference proteome</keyword>
<comment type="caution">
    <text evidence="1">The sequence shown here is derived from an EMBL/GenBank/DDBJ whole genome shotgun (WGS) entry which is preliminary data.</text>
</comment>
<reference evidence="1" key="1">
    <citation type="submission" date="2022-04" db="EMBL/GenBank/DDBJ databases">
        <title>Desulfatitalea alkaliphila sp. nov., a novel anaerobic sulfate-reducing bacterium isolated from terrestrial mud volcano, Taman Peninsula, Russia.</title>
        <authorList>
            <person name="Khomyakova M.A."/>
            <person name="Merkel A.Y."/>
            <person name="Slobodkin A.I."/>
        </authorList>
    </citation>
    <scope>NUCLEOTIDE SEQUENCE</scope>
    <source>
        <strain evidence="1">M08but</strain>
    </source>
</reference>
<gene>
    <name evidence="1" type="ORF">MRX98_21355</name>
</gene>
<evidence type="ECO:0000313" key="2">
    <source>
        <dbReference type="Proteomes" id="UP001165427"/>
    </source>
</evidence>
<sequence>MSTNITPASHSGSNYLPYATIYSIHTTEKIELVYADKAYAGAPNRNFHSMNEIANGIMRKNNINAVLTDTEIARNKSISKNDTSWNSTSAWPLCWMSGPGPSLPPS</sequence>
<accession>A0AA41R5F9</accession>
<protein>
    <submittedName>
        <fullName evidence="1">Transposase</fullName>
    </submittedName>
</protein>
<organism evidence="1 2">
    <name type="scientific">Desulfatitalea alkaliphila</name>
    <dbReference type="NCBI Taxonomy" id="2929485"/>
    <lineage>
        <taxon>Bacteria</taxon>
        <taxon>Pseudomonadati</taxon>
        <taxon>Thermodesulfobacteriota</taxon>
        <taxon>Desulfobacteria</taxon>
        <taxon>Desulfobacterales</taxon>
        <taxon>Desulfosarcinaceae</taxon>
        <taxon>Desulfatitalea</taxon>
    </lineage>
</organism>
<dbReference type="Proteomes" id="UP001165427">
    <property type="component" value="Unassembled WGS sequence"/>
</dbReference>
<proteinExistence type="predicted"/>
<name>A0AA41R5F9_9BACT</name>
<dbReference type="AlphaFoldDB" id="A0AA41R5F9"/>
<dbReference type="EMBL" id="JALJRB010000048">
    <property type="protein sequence ID" value="MCJ8503134.1"/>
    <property type="molecule type" value="Genomic_DNA"/>
</dbReference>